<accession>A0A1F7Y3Y0</accession>
<organism evidence="4 5">
    <name type="scientific">Candidatus Woesebacteria bacterium RIFCSPHIGHO2_01_FULL_38_9b</name>
    <dbReference type="NCBI Taxonomy" id="1802493"/>
    <lineage>
        <taxon>Bacteria</taxon>
        <taxon>Candidatus Woeseibacteriota</taxon>
    </lineage>
</organism>
<evidence type="ECO:0000313" key="5">
    <source>
        <dbReference type="Proteomes" id="UP000178750"/>
    </source>
</evidence>
<dbReference type="EMBL" id="MGGF01000013">
    <property type="protein sequence ID" value="OGM21972.1"/>
    <property type="molecule type" value="Genomic_DNA"/>
</dbReference>
<dbReference type="Gene3D" id="2.60.40.420">
    <property type="entry name" value="Cupredoxins - blue copper proteins"/>
    <property type="match status" value="1"/>
</dbReference>
<dbReference type="PANTHER" id="PTHR38439:SF3">
    <property type="entry name" value="COPPER-RESISTANT CUPROPROTEIN COPI"/>
    <property type="match status" value="1"/>
</dbReference>
<name>A0A1F7Y3Y0_9BACT</name>
<keyword evidence="1" id="KW-0479">Metal-binding</keyword>
<dbReference type="GO" id="GO:0046872">
    <property type="term" value="F:metal ion binding"/>
    <property type="evidence" value="ECO:0007669"/>
    <property type="project" value="UniProtKB-KW"/>
</dbReference>
<evidence type="ECO:0000256" key="2">
    <source>
        <dbReference type="ARBA" id="ARBA00023008"/>
    </source>
</evidence>
<feature type="domain" description="EfeO-type cupredoxin-like" evidence="3">
    <location>
        <begin position="60"/>
        <end position="140"/>
    </location>
</feature>
<evidence type="ECO:0000259" key="3">
    <source>
        <dbReference type="Pfam" id="PF13473"/>
    </source>
</evidence>
<comment type="caution">
    <text evidence="4">The sequence shown here is derived from an EMBL/GenBank/DDBJ whole genome shotgun (WGS) entry which is preliminary data.</text>
</comment>
<protein>
    <recommendedName>
        <fullName evidence="3">EfeO-type cupredoxin-like domain-containing protein</fullName>
    </recommendedName>
</protein>
<dbReference type="Proteomes" id="UP000178750">
    <property type="component" value="Unassembled WGS sequence"/>
</dbReference>
<dbReference type="PANTHER" id="PTHR38439">
    <property type="entry name" value="AURACYANIN-B"/>
    <property type="match status" value="1"/>
</dbReference>
<dbReference type="InterPro" id="IPR008972">
    <property type="entry name" value="Cupredoxin"/>
</dbReference>
<dbReference type="InterPro" id="IPR028096">
    <property type="entry name" value="EfeO_Cupredoxin"/>
</dbReference>
<keyword evidence="2" id="KW-0186">Copper</keyword>
<dbReference type="CDD" id="cd00920">
    <property type="entry name" value="Cupredoxin"/>
    <property type="match status" value="1"/>
</dbReference>
<gene>
    <name evidence="4" type="ORF">A2863_03230</name>
</gene>
<sequence length="155" mass="16818">MNKGILIGGLALFVLVVMGYILMTRVGLSKLKLTPKTEVPATSDNSTQEAVVEEFGAVKDGVREIAIDADEYSFFPEKLTIKQGEKVRITFNNLGNTSHDFVIDELNVKTELIPVGSSGTVEFTADKSGVFNFYCSVGNHESLGMVGELDVINPE</sequence>
<dbReference type="AlphaFoldDB" id="A0A1F7Y3Y0"/>
<dbReference type="SUPFAM" id="SSF49503">
    <property type="entry name" value="Cupredoxins"/>
    <property type="match status" value="1"/>
</dbReference>
<evidence type="ECO:0000313" key="4">
    <source>
        <dbReference type="EMBL" id="OGM21972.1"/>
    </source>
</evidence>
<proteinExistence type="predicted"/>
<reference evidence="4 5" key="1">
    <citation type="journal article" date="2016" name="Nat. Commun.">
        <title>Thousands of microbial genomes shed light on interconnected biogeochemical processes in an aquifer system.</title>
        <authorList>
            <person name="Anantharaman K."/>
            <person name="Brown C.T."/>
            <person name="Hug L.A."/>
            <person name="Sharon I."/>
            <person name="Castelle C.J."/>
            <person name="Probst A.J."/>
            <person name="Thomas B.C."/>
            <person name="Singh A."/>
            <person name="Wilkins M.J."/>
            <person name="Karaoz U."/>
            <person name="Brodie E.L."/>
            <person name="Williams K.H."/>
            <person name="Hubbard S.S."/>
            <person name="Banfield J.F."/>
        </authorList>
    </citation>
    <scope>NUCLEOTIDE SEQUENCE [LARGE SCALE GENOMIC DNA]</scope>
</reference>
<evidence type="ECO:0000256" key="1">
    <source>
        <dbReference type="ARBA" id="ARBA00022723"/>
    </source>
</evidence>
<dbReference type="Pfam" id="PF13473">
    <property type="entry name" value="Cupredoxin_1"/>
    <property type="match status" value="1"/>
</dbReference>
<dbReference type="InterPro" id="IPR050845">
    <property type="entry name" value="Cu-binding_ET"/>
</dbReference>